<dbReference type="GO" id="GO:0008270">
    <property type="term" value="F:zinc ion binding"/>
    <property type="evidence" value="ECO:0007669"/>
    <property type="project" value="UniProtKB-KW"/>
</dbReference>
<feature type="region of interest" description="Disordered" evidence="3">
    <location>
        <begin position="106"/>
        <end position="135"/>
    </location>
</feature>
<evidence type="ECO:0000256" key="2">
    <source>
        <dbReference type="SAM" id="Coils"/>
    </source>
</evidence>
<dbReference type="Proteomes" id="UP000036403">
    <property type="component" value="Unassembled WGS sequence"/>
</dbReference>
<comment type="caution">
    <text evidence="5">The sequence shown here is derived from an EMBL/GenBank/DDBJ whole genome shotgun (WGS) entry which is preliminary data.</text>
</comment>
<evidence type="ECO:0000256" key="1">
    <source>
        <dbReference type="PROSITE-ProRule" id="PRU00047"/>
    </source>
</evidence>
<dbReference type="EMBL" id="LBMM01008722">
    <property type="protein sequence ID" value="KMQ88672.1"/>
    <property type="molecule type" value="Genomic_DNA"/>
</dbReference>
<evidence type="ECO:0000313" key="5">
    <source>
        <dbReference type="EMBL" id="KMQ88672.1"/>
    </source>
</evidence>
<feature type="compositionally biased region" description="Basic and acidic residues" evidence="3">
    <location>
        <begin position="115"/>
        <end position="135"/>
    </location>
</feature>
<dbReference type="PaxDb" id="67767-A0A0J7KEE1"/>
<protein>
    <recommendedName>
        <fullName evidence="4">CCHC-type domain-containing protein</fullName>
    </recommendedName>
</protein>
<dbReference type="PANTHER" id="PTHR47331:SF1">
    <property type="entry name" value="GAG-LIKE PROTEIN"/>
    <property type="match status" value="1"/>
</dbReference>
<dbReference type="InterPro" id="IPR021109">
    <property type="entry name" value="Peptidase_aspartic_dom_sf"/>
</dbReference>
<proteinExistence type="predicted"/>
<evidence type="ECO:0000313" key="6">
    <source>
        <dbReference type="Proteomes" id="UP000036403"/>
    </source>
</evidence>
<gene>
    <name evidence="5" type="ORF">RF55_11799</name>
</gene>
<keyword evidence="6" id="KW-1185">Reference proteome</keyword>
<feature type="domain" description="CCHC-type" evidence="4">
    <location>
        <begin position="378"/>
        <end position="393"/>
    </location>
</feature>
<evidence type="ECO:0000259" key="4">
    <source>
        <dbReference type="PROSITE" id="PS50158"/>
    </source>
</evidence>
<dbReference type="InterPro" id="IPR005312">
    <property type="entry name" value="DUF1759"/>
</dbReference>
<dbReference type="OrthoDB" id="5920040at2759"/>
<evidence type="ECO:0000256" key="3">
    <source>
        <dbReference type="SAM" id="MobiDB-lite"/>
    </source>
</evidence>
<dbReference type="PROSITE" id="PS50158">
    <property type="entry name" value="ZF_CCHC"/>
    <property type="match status" value="1"/>
</dbReference>
<keyword evidence="1" id="KW-0863">Zinc-finger</keyword>
<sequence>MSDLRELKYKRAAVKSQVTRLQHFFESAVPKTEAEARVRQVKLEECWKKFEEIQEEIESAALESASIDDEEECEKQIKEGEAERQLFEANYYKVAEKIEAVINSRQGQNQQVRANDVEPRSEQRTHDVPRGKPKLPEIKLPEFNGDYTKWLFFKNSFEATIDQEATLTPMQKHQYLVGVLRGEALKVVQGYQISNENYVDAWKLLKDTYDNSMIIIETHLDELLQFPTITKEDKADSIRQFVWHIRTHTSSLKSLSQPVDQWETMIIHLAKKKLEFVEQRDWQNLMNDRTPEIMPKLEDFLKFLTDRSNTLRVLNQGKTKQVPSKVTTQKKPNKKVSLIVTSSECSFCKGNHSIYKCEELQKLSPEDRKKEIINKQLCINCLGSGHYARDCKSSSCKKCSKRHNTLLHRNVESQSKESDTATVNYCGQENSKENEKSAKEVKEEESTMRVYCAQRTESTVLLSTARVNAYDIKGKAHTCRVLLDPGSQSNMVTESLATKLRLPNKREYRAISGINQAKSSTTKITEIHIESRDKEFSANIECLILPSITEQLPQKEIDVNRIIVPKHGIMADPVFNEPGEIDMLIGAGLYWKILIGTPRNQIKGQPSLQS</sequence>
<dbReference type="InterPro" id="IPR001878">
    <property type="entry name" value="Znf_CCHC"/>
</dbReference>
<dbReference type="AlphaFoldDB" id="A0A0J7KEE1"/>
<dbReference type="GO" id="GO:0003676">
    <property type="term" value="F:nucleic acid binding"/>
    <property type="evidence" value="ECO:0007669"/>
    <property type="project" value="InterPro"/>
</dbReference>
<keyword evidence="1" id="KW-0479">Metal-binding</keyword>
<dbReference type="STRING" id="67767.A0A0J7KEE1"/>
<keyword evidence="2" id="KW-0175">Coiled coil</keyword>
<dbReference type="PANTHER" id="PTHR47331">
    <property type="entry name" value="PHD-TYPE DOMAIN-CONTAINING PROTEIN"/>
    <property type="match status" value="1"/>
</dbReference>
<feature type="coiled-coil region" evidence="2">
    <location>
        <begin position="50"/>
        <end position="90"/>
    </location>
</feature>
<keyword evidence="1" id="KW-0862">Zinc</keyword>
<name>A0A0J7KEE1_LASNI</name>
<organism evidence="5 6">
    <name type="scientific">Lasius niger</name>
    <name type="common">Black garden ant</name>
    <dbReference type="NCBI Taxonomy" id="67767"/>
    <lineage>
        <taxon>Eukaryota</taxon>
        <taxon>Metazoa</taxon>
        <taxon>Ecdysozoa</taxon>
        <taxon>Arthropoda</taxon>
        <taxon>Hexapoda</taxon>
        <taxon>Insecta</taxon>
        <taxon>Pterygota</taxon>
        <taxon>Neoptera</taxon>
        <taxon>Endopterygota</taxon>
        <taxon>Hymenoptera</taxon>
        <taxon>Apocrita</taxon>
        <taxon>Aculeata</taxon>
        <taxon>Formicoidea</taxon>
        <taxon>Formicidae</taxon>
        <taxon>Formicinae</taxon>
        <taxon>Lasius</taxon>
        <taxon>Lasius</taxon>
    </lineage>
</organism>
<dbReference type="Pfam" id="PF03564">
    <property type="entry name" value="DUF1759"/>
    <property type="match status" value="1"/>
</dbReference>
<dbReference type="Gene3D" id="2.40.70.10">
    <property type="entry name" value="Acid Proteases"/>
    <property type="match status" value="1"/>
</dbReference>
<reference evidence="5 6" key="1">
    <citation type="submission" date="2015-04" db="EMBL/GenBank/DDBJ databases">
        <title>Lasius niger genome sequencing.</title>
        <authorList>
            <person name="Konorov E.A."/>
            <person name="Nikitin M.A."/>
            <person name="Kirill M.V."/>
            <person name="Chang P."/>
        </authorList>
    </citation>
    <scope>NUCLEOTIDE SEQUENCE [LARGE SCALE GENOMIC DNA]</scope>
    <source>
        <tissue evidence="5">Whole</tissue>
    </source>
</reference>
<dbReference type="SMART" id="SM00343">
    <property type="entry name" value="ZnF_C2HC"/>
    <property type="match status" value="1"/>
</dbReference>
<accession>A0A0J7KEE1</accession>